<dbReference type="RefSeq" id="XP_016735352.1">
    <property type="nucleotide sequence ID" value="XM_016879863.1"/>
</dbReference>
<dbReference type="RefSeq" id="XP_040964407.1">
    <property type="nucleotide sequence ID" value="XM_041108473.1"/>
</dbReference>
<evidence type="ECO:0000313" key="2">
    <source>
        <dbReference type="RefSeq" id="XP_016735352.1"/>
    </source>
</evidence>
<dbReference type="RefSeq" id="XP_016735353.1">
    <property type="nucleotide sequence ID" value="XM_016879864.1"/>
</dbReference>
<sequence>MIPVNALPLPRRGAVNQLCFRVEGSTWKISLSACSISTFPSRAKLGLRKFQSELLQFLMVIMVLKLKQSSRLPNVGEGDIVFQVLNWDKEIGKHGLNFERFKFSVPENLDDSFHLGILKEA</sequence>
<organism evidence="1 3">
    <name type="scientific">Gossypium hirsutum</name>
    <name type="common">Upland cotton</name>
    <name type="synonym">Gossypium mexicanum</name>
    <dbReference type="NCBI Taxonomy" id="3635"/>
    <lineage>
        <taxon>Eukaryota</taxon>
        <taxon>Viridiplantae</taxon>
        <taxon>Streptophyta</taxon>
        <taxon>Embryophyta</taxon>
        <taxon>Tracheophyta</taxon>
        <taxon>Spermatophyta</taxon>
        <taxon>Magnoliopsida</taxon>
        <taxon>eudicotyledons</taxon>
        <taxon>Gunneridae</taxon>
        <taxon>Pentapetalae</taxon>
        <taxon>rosids</taxon>
        <taxon>malvids</taxon>
        <taxon>Malvales</taxon>
        <taxon>Malvaceae</taxon>
        <taxon>Malvoideae</taxon>
        <taxon>Gossypium</taxon>
    </lineage>
</organism>
<evidence type="ECO:0000313" key="3">
    <source>
        <dbReference type="RefSeq" id="XP_016735353.1"/>
    </source>
</evidence>
<proteinExistence type="predicted"/>
<name>A0A1U8NBN7_GOSHI</name>
<protein>
    <submittedName>
        <fullName evidence="2 3">Uncharacterized protein LOC107945752 isoform X1</fullName>
    </submittedName>
    <submittedName>
        <fullName evidence="4">Uncharacterized protein isoform X1</fullName>
    </submittedName>
</protein>
<dbReference type="STRING" id="3635.A0A1U8NBN7"/>
<dbReference type="Proteomes" id="UP000818029">
    <property type="component" value="Chromosome D12"/>
</dbReference>
<gene>
    <name evidence="2 3 4" type="primary">LOC107945752</name>
</gene>
<dbReference type="PaxDb" id="3635-A0A1U8NBN7"/>
<keyword evidence="1" id="KW-1185">Reference proteome</keyword>
<reference evidence="2 3" key="2">
    <citation type="submission" date="2025-04" db="UniProtKB">
        <authorList>
            <consortium name="RefSeq"/>
        </authorList>
    </citation>
    <scope>IDENTIFICATION</scope>
    <source>
        <tissue evidence="2 3">Leaf</tissue>
    </source>
</reference>
<dbReference type="KEGG" id="ghi:107945752"/>
<dbReference type="GeneID" id="107945752"/>
<dbReference type="AlphaFoldDB" id="A0A1U8NBN7"/>
<evidence type="ECO:0000313" key="4">
    <source>
        <dbReference type="RefSeq" id="XP_040964407.1"/>
    </source>
</evidence>
<evidence type="ECO:0000313" key="1">
    <source>
        <dbReference type="Proteomes" id="UP000818029"/>
    </source>
</evidence>
<accession>A0A1U8NBN7</accession>
<reference evidence="1" key="1">
    <citation type="journal article" date="2020" name="Nat. Genet.">
        <title>Genomic diversifications of five Gossypium allopolyploid species and their impact on cotton improvement.</title>
        <authorList>
            <person name="Chen Z.J."/>
            <person name="Sreedasyam A."/>
            <person name="Ando A."/>
            <person name="Song Q."/>
            <person name="De Santiago L.M."/>
            <person name="Hulse-Kemp A.M."/>
            <person name="Ding M."/>
            <person name="Ye W."/>
            <person name="Kirkbride R.C."/>
            <person name="Jenkins J."/>
            <person name="Plott C."/>
            <person name="Lovell J."/>
            <person name="Lin Y.M."/>
            <person name="Vaughn R."/>
            <person name="Liu B."/>
            <person name="Simpson S."/>
            <person name="Scheffler B.E."/>
            <person name="Wen L."/>
            <person name="Saski C.A."/>
            <person name="Grover C.E."/>
            <person name="Hu G."/>
            <person name="Conover J.L."/>
            <person name="Carlson J.W."/>
            <person name="Shu S."/>
            <person name="Boston L.B."/>
            <person name="Williams M."/>
            <person name="Peterson D.G."/>
            <person name="McGee K."/>
            <person name="Jones D.C."/>
            <person name="Wendel J.F."/>
            <person name="Stelly D.M."/>
            <person name="Grimwood J."/>
            <person name="Schmutz J."/>
        </authorList>
    </citation>
    <scope>NUCLEOTIDE SEQUENCE [LARGE SCALE GENOMIC DNA]</scope>
    <source>
        <strain evidence="1">cv. TM-1</strain>
    </source>
</reference>